<proteinExistence type="inferred from homology"/>
<dbReference type="GO" id="GO:0043896">
    <property type="term" value="F:glucan 1,6-alpha-glucosidase activity"/>
    <property type="evidence" value="ECO:0007669"/>
    <property type="project" value="UniProtKB-EC"/>
</dbReference>
<evidence type="ECO:0000313" key="9">
    <source>
        <dbReference type="EMBL" id="OFI48961.1"/>
    </source>
</evidence>
<comment type="catalytic activity">
    <reaction evidence="4">
        <text>Hydrolysis of (1-&gt;6)-alpha-D-glucosidic linkages in (1-&gt;6)-alpha-D-glucans and derived oligosaccharides.</text>
        <dbReference type="EC" id="3.2.1.70"/>
    </reaction>
</comment>
<dbReference type="FunFam" id="3.90.400.10:FF:000002">
    <property type="entry name" value="Sucrose isomerase"/>
    <property type="match status" value="1"/>
</dbReference>
<dbReference type="InterPro" id="IPR045857">
    <property type="entry name" value="O16G_dom_2"/>
</dbReference>
<dbReference type="InterPro" id="IPR006047">
    <property type="entry name" value="GH13_cat_dom"/>
</dbReference>
<dbReference type="AlphaFoldDB" id="A0A1E8GL26"/>
<gene>
    <name evidence="9" type="ORF">BG261_04680</name>
</gene>
<comment type="function">
    <text evidence="5">The physiological substrates may be short isomaltosaccharides.</text>
</comment>
<dbReference type="FunFam" id="3.20.20.80:FF:000064">
    <property type="entry name" value="Oligo-1,6-glucosidase"/>
    <property type="match status" value="1"/>
</dbReference>
<name>A0A1E8GL26_9LACT</name>
<reference evidence="10" key="1">
    <citation type="submission" date="2016-09" db="EMBL/GenBank/DDBJ databases">
        <title>Draft genome sequence of a novel species of the family Streptococcaceae isolated from flowers.</title>
        <authorList>
            <person name="Chuah L.-O."/>
            <person name="Yap K.-P."/>
            <person name="Thong K.L."/>
            <person name="Liong M.T."/>
            <person name="Ahmad R."/>
            <person name="Rusul G."/>
        </authorList>
    </citation>
    <scope>NUCLEOTIDE SEQUENCE [LARGE SCALE GENOMIC DNA]</scope>
    <source>
        <strain evidence="10">DF1</strain>
    </source>
</reference>
<dbReference type="Proteomes" id="UP000178622">
    <property type="component" value="Unassembled WGS sequence"/>
</dbReference>
<keyword evidence="3 7" id="KW-0326">Glycosidase</keyword>
<dbReference type="EMBL" id="MKIR01000022">
    <property type="protein sequence ID" value="OFI48961.1"/>
    <property type="molecule type" value="Genomic_DNA"/>
</dbReference>
<dbReference type="PANTHER" id="PTHR10357:SF178">
    <property type="entry name" value="OLIGO-1,6-GLUCOSIDASE 3-RELATED"/>
    <property type="match status" value="1"/>
</dbReference>
<dbReference type="Gene3D" id="2.60.40.1180">
    <property type="entry name" value="Golgi alpha-mannosidase II"/>
    <property type="match status" value="1"/>
</dbReference>
<evidence type="ECO:0000256" key="3">
    <source>
        <dbReference type="ARBA" id="ARBA00023295"/>
    </source>
</evidence>
<dbReference type="Gene3D" id="3.90.400.10">
    <property type="entry name" value="Oligo-1,6-glucosidase, Domain 2"/>
    <property type="match status" value="1"/>
</dbReference>
<dbReference type="Gene3D" id="3.20.20.80">
    <property type="entry name" value="Glycosidases"/>
    <property type="match status" value="1"/>
</dbReference>
<evidence type="ECO:0000256" key="7">
    <source>
        <dbReference type="RuleBase" id="RU361134"/>
    </source>
</evidence>
<dbReference type="SMART" id="SM00642">
    <property type="entry name" value="Aamy"/>
    <property type="match status" value="1"/>
</dbReference>
<dbReference type="GO" id="GO:0009313">
    <property type="term" value="P:oligosaccharide catabolic process"/>
    <property type="evidence" value="ECO:0007669"/>
    <property type="project" value="TreeGrafter"/>
</dbReference>
<evidence type="ECO:0000256" key="5">
    <source>
        <dbReference type="ARBA" id="ARBA00058853"/>
    </source>
</evidence>
<dbReference type="SUPFAM" id="SSF51445">
    <property type="entry name" value="(Trans)glycosidases"/>
    <property type="match status" value="1"/>
</dbReference>
<dbReference type="InterPro" id="IPR006046">
    <property type="entry name" value="Alpha_amylase"/>
</dbReference>
<evidence type="ECO:0000259" key="8">
    <source>
        <dbReference type="SMART" id="SM00642"/>
    </source>
</evidence>
<keyword evidence="7" id="KW-0119">Carbohydrate metabolism</keyword>
<dbReference type="PANTHER" id="PTHR10357">
    <property type="entry name" value="ALPHA-AMYLASE FAMILY MEMBER"/>
    <property type="match status" value="1"/>
</dbReference>
<dbReference type="STRING" id="1859473.BG261_04680"/>
<dbReference type="GO" id="GO:0004556">
    <property type="term" value="F:alpha-amylase activity"/>
    <property type="evidence" value="ECO:0007669"/>
    <property type="project" value="UniProtKB-UniRule"/>
</dbReference>
<keyword evidence="10" id="KW-1185">Reference proteome</keyword>
<dbReference type="EC" id="3.2.1.1" evidence="7"/>
<evidence type="ECO:0000256" key="4">
    <source>
        <dbReference type="ARBA" id="ARBA00050879"/>
    </source>
</evidence>
<protein>
    <recommendedName>
        <fullName evidence="7">Alpha-amylase</fullName>
        <ecNumber evidence="7">3.2.1.1</ecNumber>
    </recommendedName>
</protein>
<feature type="domain" description="Glycosyl hydrolase family 13 catalytic" evidence="8">
    <location>
        <begin position="13"/>
        <end position="411"/>
    </location>
</feature>
<evidence type="ECO:0000256" key="1">
    <source>
        <dbReference type="ARBA" id="ARBA00008061"/>
    </source>
</evidence>
<comment type="catalytic activity">
    <reaction evidence="7">
        <text>Endohydrolysis of (1-&gt;4)-alpha-D-glucosidic linkages in polysaccharides containing three or more (1-&gt;4)-alpha-linked D-glucose units.</text>
        <dbReference type="EC" id="3.2.1.1"/>
    </reaction>
</comment>
<comment type="caution">
    <text evidence="9">The sequence shown here is derived from an EMBL/GenBank/DDBJ whole genome shotgun (WGS) entry which is preliminary data.</text>
</comment>
<evidence type="ECO:0000313" key="10">
    <source>
        <dbReference type="Proteomes" id="UP000178622"/>
    </source>
</evidence>
<evidence type="ECO:0000256" key="6">
    <source>
        <dbReference type="RuleBase" id="RU003615"/>
    </source>
</evidence>
<keyword evidence="2 7" id="KW-0378">Hydrolase</keyword>
<dbReference type="InterPro" id="IPR013780">
    <property type="entry name" value="Glyco_hydro_b"/>
</dbReference>
<sequence length="550" mass="64477">MKGDWFKSAVGYQIYPKSFKDTNDDGIGDIGGIIEKLPYLKELGIDFLWLNPIYQSPQIDGGYDISDFYEIDESFGTIDDLKVLLKEAHELDIKVIMDLVVNHTSDQHPWFIESKKSLDNPYRNYYHWEDASEGEPPNNWISFFGGSTWTYDESTKQSYFHVFAKEQPDLNWKNPNMRHEIYNMIRWWLELGIDGFRIDAISHIQKEKWDFKIVSFDGDDPWQPFMNVPGIEDYMFELKDIFDEYDALTVGEASGVESIEANKWTGQDGYLDMIFELGHAVKKEEIPDTEVKNKVDVKKYKKEIIKWQEDLLENGWNGTYLENHDNPRSIDIYGDGTIKSAKPFAVQYMLMRGTPFIYQGQELGMTNYPFDNIDQIDVPDSHHAYNKLINEGYSKEYAIQKVGITSRDNSRTPMQWDNSYNAGFTQGKPWLVINPNYDHINAKDAMKMESSLFKLYQRLIKLRHDKKTISIGKIEFINKEDDNIFAYRRVVEGSEILVITNLSNDTSKINLEIGEDYIESYEEVKLDQKNPRKLFKTMNLDPWEYRIYEK</sequence>
<dbReference type="PRINTS" id="PR00110">
    <property type="entry name" value="ALPHAAMYLASE"/>
</dbReference>
<evidence type="ECO:0000256" key="2">
    <source>
        <dbReference type="ARBA" id="ARBA00022801"/>
    </source>
</evidence>
<dbReference type="Pfam" id="PF00128">
    <property type="entry name" value="Alpha-amylase"/>
    <property type="match status" value="1"/>
</dbReference>
<comment type="similarity">
    <text evidence="1 6">Belongs to the glycosyl hydrolase 13 family.</text>
</comment>
<dbReference type="OrthoDB" id="9805159at2"/>
<dbReference type="CDD" id="cd11333">
    <property type="entry name" value="AmyAc_SI_OligoGlu_DGase"/>
    <property type="match status" value="1"/>
</dbReference>
<accession>A0A1E8GL26</accession>
<dbReference type="RefSeq" id="WP_070792558.1">
    <property type="nucleotide sequence ID" value="NZ_MKIR01000022.1"/>
</dbReference>
<organism evidence="9 10">
    <name type="scientific">Floricoccus tropicus</name>
    <dbReference type="NCBI Taxonomy" id="1859473"/>
    <lineage>
        <taxon>Bacteria</taxon>
        <taxon>Bacillati</taxon>
        <taxon>Bacillota</taxon>
        <taxon>Bacilli</taxon>
        <taxon>Lactobacillales</taxon>
        <taxon>Streptococcaceae</taxon>
        <taxon>Floricoccus</taxon>
    </lineage>
</organism>
<dbReference type="SUPFAM" id="SSF51011">
    <property type="entry name" value="Glycosyl hydrolase domain"/>
    <property type="match status" value="1"/>
</dbReference>
<dbReference type="InterPro" id="IPR017853">
    <property type="entry name" value="GH"/>
</dbReference>
<dbReference type="GO" id="GO:0043169">
    <property type="term" value="F:cation binding"/>
    <property type="evidence" value="ECO:0007669"/>
    <property type="project" value="InterPro"/>
</dbReference>